<dbReference type="EMBL" id="CP130318">
    <property type="protein sequence ID" value="WNQ13143.1"/>
    <property type="molecule type" value="Genomic_DNA"/>
</dbReference>
<gene>
    <name evidence="2" type="primary">pelA</name>
    <name evidence="2" type="ORF">MJA45_09005</name>
</gene>
<dbReference type="KEGG" id="paun:MJA45_09005"/>
<evidence type="ECO:0000313" key="3">
    <source>
        <dbReference type="Proteomes" id="UP001305702"/>
    </source>
</evidence>
<dbReference type="InterPro" id="IPR013783">
    <property type="entry name" value="Ig-like_fold"/>
</dbReference>
<dbReference type="Gene3D" id="2.60.40.10">
    <property type="entry name" value="Immunoglobulins"/>
    <property type="match status" value="1"/>
</dbReference>
<keyword evidence="1" id="KW-0732">Signal</keyword>
<dbReference type="InterPro" id="IPR012669">
    <property type="entry name" value="Pectate_lyase"/>
</dbReference>
<evidence type="ECO:0000313" key="2">
    <source>
        <dbReference type="EMBL" id="WNQ13143.1"/>
    </source>
</evidence>
<feature type="chain" id="PRO_5041684093" evidence="1">
    <location>
        <begin position="30"/>
        <end position="584"/>
    </location>
</feature>
<dbReference type="RefSeq" id="WP_315606923.1">
    <property type="nucleotide sequence ID" value="NZ_CP130318.1"/>
</dbReference>
<name>A0AA96LHM0_9BACL</name>
<sequence>MARKQWRFLLPALCSLGLLMTAVSPRVLTAGSAGADKLEILKAEALTTTSIRITFNDRLASFQPGDLELDAALGDWYSLNPMLTKKFTVKKVTEGVNAEGLTTVLLETEEAIHPDATMTRTVAENPKGIPFQDGNYYTGDQATDRLRADNLLTWQTTEGGWYKYSIKDKYGRAWDGKENKSDWRTAEGKDIGTIDNNATTNEILFLALMYKETGEARYKAAVERGLQFLLAMQYPNGGWPQVYPARGNYSDYVTFNDNAMMRVMNVLRMARDKQYPFNTDMVTEDLAGRVQNSLDLGLDYILKSQIVSDGELAGWCAQHDPVTYEPREARSYEHPSIAGAESVDIIKYLMALPEQTPEVKRAVEGALSWFDAHKLSGMTYISGDKNNVYFVPDPASTIWYRFYEIGTNLPIFSGRDGIIKHNILEIEAERRNGYRWAGSWALNLLKIAKTTGYYENRVYVKVVGSDSQSQNGKTLTKGDVKRVEDAIAPQVTLQPIGRQTGNHYNIDVTPWSLSGAVSERAQVKVNGVPTKLDSSLSFTSDPITLQPGMNVITITAVDSAGNQAAPIIVQAVPTNGTIANSLSE</sequence>
<dbReference type="SUPFAM" id="SSF81853">
    <property type="entry name" value="Family 10 polysaccharide lyase"/>
    <property type="match status" value="1"/>
</dbReference>
<keyword evidence="3" id="KW-1185">Reference proteome</keyword>
<protein>
    <submittedName>
        <fullName evidence="2">Pectate lyase</fullName>
        <ecNumber evidence="2">4.2.2.2</ecNumber>
    </submittedName>
</protein>
<organism evidence="2 3">
    <name type="scientific">Paenibacillus aurantius</name>
    <dbReference type="NCBI Taxonomy" id="2918900"/>
    <lineage>
        <taxon>Bacteria</taxon>
        <taxon>Bacillati</taxon>
        <taxon>Bacillota</taxon>
        <taxon>Bacilli</taxon>
        <taxon>Bacillales</taxon>
        <taxon>Paenibacillaceae</taxon>
        <taxon>Paenibacillus</taxon>
    </lineage>
</organism>
<evidence type="ECO:0000256" key="1">
    <source>
        <dbReference type="SAM" id="SignalP"/>
    </source>
</evidence>
<keyword evidence="2" id="KW-0456">Lyase</keyword>
<dbReference type="NCBIfam" id="TIGR02474">
    <property type="entry name" value="pec_lyase"/>
    <property type="match status" value="1"/>
</dbReference>
<feature type="signal peptide" evidence="1">
    <location>
        <begin position="1"/>
        <end position="29"/>
    </location>
</feature>
<dbReference type="Gene3D" id="1.50.10.20">
    <property type="match status" value="1"/>
</dbReference>
<proteinExistence type="predicted"/>
<dbReference type="AlphaFoldDB" id="A0AA96LHM0"/>
<accession>A0AA96LHM0</accession>
<dbReference type="Proteomes" id="UP001305702">
    <property type="component" value="Chromosome"/>
</dbReference>
<reference evidence="2 3" key="1">
    <citation type="submission" date="2022-02" db="EMBL/GenBank/DDBJ databases">
        <title>Paenibacillus sp. MBLB1776 Whole Genome Shotgun Sequencing.</title>
        <authorList>
            <person name="Hwang C.Y."/>
            <person name="Cho E.-S."/>
            <person name="Seo M.-J."/>
        </authorList>
    </citation>
    <scope>NUCLEOTIDE SEQUENCE [LARGE SCALE GENOMIC DNA]</scope>
    <source>
        <strain evidence="2 3">MBLB1776</strain>
    </source>
</reference>
<dbReference type="EC" id="4.2.2.2" evidence="2"/>
<dbReference type="GO" id="GO:0030570">
    <property type="term" value="F:pectate lyase activity"/>
    <property type="evidence" value="ECO:0007669"/>
    <property type="project" value="UniProtKB-EC"/>
</dbReference>
<dbReference type="Pfam" id="PF09492">
    <property type="entry name" value="Pec_lyase"/>
    <property type="match status" value="1"/>
</dbReference>